<feature type="domain" description="Pyrimidine nucleoside phosphorylase C-terminal" evidence="8">
    <location>
        <begin position="345"/>
        <end position="419"/>
    </location>
</feature>
<evidence type="ECO:0000256" key="5">
    <source>
        <dbReference type="ARBA" id="ARBA00022679"/>
    </source>
</evidence>
<dbReference type="STRING" id="985054.SAMN05444358_1011307"/>
<dbReference type="Pfam" id="PF02885">
    <property type="entry name" value="Glycos_trans_3N"/>
    <property type="match status" value="1"/>
</dbReference>
<dbReference type="InterPro" id="IPR018090">
    <property type="entry name" value="Pyrmidine_PPas_bac/euk"/>
</dbReference>
<reference evidence="10" key="1">
    <citation type="submission" date="2016-10" db="EMBL/GenBank/DDBJ databases">
        <authorList>
            <person name="Varghese N."/>
            <person name="Submissions S."/>
        </authorList>
    </citation>
    <scope>NUCLEOTIDE SEQUENCE [LARGE SCALE GENOMIC DNA]</scope>
    <source>
        <strain evidence="10">DSM 27839</strain>
    </source>
</reference>
<dbReference type="HAMAP" id="MF_01628">
    <property type="entry name" value="Thymid_phosp"/>
    <property type="match status" value="1"/>
</dbReference>
<dbReference type="EC" id="2.4.2.4" evidence="3 7"/>
<keyword evidence="5 7" id="KW-0808">Transferase</keyword>
<keyword evidence="4 7" id="KW-0328">Glycosyltransferase</keyword>
<comment type="similarity">
    <text evidence="1 7">Belongs to the thymidine/pyrimidine-nucleoside phosphorylase family.</text>
</comment>
<dbReference type="PANTHER" id="PTHR10515:SF0">
    <property type="entry name" value="THYMIDINE PHOSPHORYLASE"/>
    <property type="match status" value="1"/>
</dbReference>
<dbReference type="SUPFAM" id="SSF54680">
    <property type="entry name" value="Pyrimidine nucleoside phosphorylase C-terminal domain"/>
    <property type="match status" value="1"/>
</dbReference>
<dbReference type="InterPro" id="IPR013102">
    <property type="entry name" value="PYNP_C"/>
</dbReference>
<dbReference type="SUPFAM" id="SSF47648">
    <property type="entry name" value="Nucleoside phosphorylase/phosphoribosyltransferase N-terminal domain"/>
    <property type="match status" value="1"/>
</dbReference>
<dbReference type="PROSITE" id="PS00647">
    <property type="entry name" value="THYMID_PHOSPHORYLASE"/>
    <property type="match status" value="1"/>
</dbReference>
<comment type="catalytic activity">
    <reaction evidence="6 7">
        <text>thymidine + phosphate = 2-deoxy-alpha-D-ribose 1-phosphate + thymine</text>
        <dbReference type="Rhea" id="RHEA:16037"/>
        <dbReference type="ChEBI" id="CHEBI:17748"/>
        <dbReference type="ChEBI" id="CHEBI:17821"/>
        <dbReference type="ChEBI" id="CHEBI:43474"/>
        <dbReference type="ChEBI" id="CHEBI:57259"/>
        <dbReference type="EC" id="2.4.2.4"/>
    </reaction>
</comment>
<dbReference type="Gene3D" id="3.90.1170.30">
    <property type="entry name" value="Pyrimidine nucleoside phosphorylase-like, C-terminal domain"/>
    <property type="match status" value="1"/>
</dbReference>
<evidence type="ECO:0000256" key="4">
    <source>
        <dbReference type="ARBA" id="ARBA00022676"/>
    </source>
</evidence>
<comment type="subunit">
    <text evidence="2 7">Homodimer.</text>
</comment>
<dbReference type="PIRSF" id="PIRSF000478">
    <property type="entry name" value="TP_PyNP"/>
    <property type="match status" value="1"/>
</dbReference>
<accession>A0A1H2UZJ3</accession>
<evidence type="ECO:0000256" key="7">
    <source>
        <dbReference type="HAMAP-Rule" id="MF_01628"/>
    </source>
</evidence>
<dbReference type="Pfam" id="PF07831">
    <property type="entry name" value="PYNP_C"/>
    <property type="match status" value="1"/>
</dbReference>
<dbReference type="InterPro" id="IPR036566">
    <property type="entry name" value="PYNP-like_C_sf"/>
</dbReference>
<protein>
    <recommendedName>
        <fullName evidence="3 7">Thymidine phosphorylase</fullName>
        <ecNumber evidence="3 7">2.4.2.4</ecNumber>
    </recommendedName>
    <alternativeName>
        <fullName evidence="7">TdRPase</fullName>
    </alternativeName>
</protein>
<proteinExistence type="inferred from homology"/>
<evidence type="ECO:0000256" key="3">
    <source>
        <dbReference type="ARBA" id="ARBA00011892"/>
    </source>
</evidence>
<evidence type="ECO:0000259" key="8">
    <source>
        <dbReference type="SMART" id="SM00941"/>
    </source>
</evidence>
<dbReference type="GO" id="GO:0004645">
    <property type="term" value="F:1,4-alpha-oligoglucan phosphorylase activity"/>
    <property type="evidence" value="ECO:0007669"/>
    <property type="project" value="InterPro"/>
</dbReference>
<dbReference type="FunFam" id="3.40.1030.10:FF:000003">
    <property type="entry name" value="Pyrimidine-nucleoside phosphorylase"/>
    <property type="match status" value="1"/>
</dbReference>
<dbReference type="EMBL" id="FNNP01000001">
    <property type="protein sequence ID" value="SDW61495.1"/>
    <property type="molecule type" value="Genomic_DNA"/>
</dbReference>
<dbReference type="GO" id="GO:0046104">
    <property type="term" value="P:thymidine metabolic process"/>
    <property type="evidence" value="ECO:0007669"/>
    <property type="project" value="UniProtKB-UniRule"/>
</dbReference>
<name>A0A1H2UZJ3_9RHOB</name>
<organism evidence="9 10">
    <name type="scientific">Ruegeria halocynthiae</name>
    <dbReference type="NCBI Taxonomy" id="985054"/>
    <lineage>
        <taxon>Bacteria</taxon>
        <taxon>Pseudomonadati</taxon>
        <taxon>Pseudomonadota</taxon>
        <taxon>Alphaproteobacteria</taxon>
        <taxon>Rhodobacterales</taxon>
        <taxon>Roseobacteraceae</taxon>
        <taxon>Ruegeria</taxon>
    </lineage>
</organism>
<dbReference type="InterPro" id="IPR013465">
    <property type="entry name" value="Thymidine_Pase"/>
</dbReference>
<dbReference type="OrthoDB" id="9763887at2"/>
<dbReference type="SUPFAM" id="SSF52418">
    <property type="entry name" value="Nucleoside phosphorylase/phosphoribosyltransferase catalytic domain"/>
    <property type="match status" value="1"/>
</dbReference>
<sequence length="435" mass="44607">MDARSIIAKLRRQEVPKSEELNWFAQGLADGGVSDAQAGAFAMAVCMGGLNAQGRADLTVAMRDSGEVLTWDLDGPVIDKHSTGGVGDCVSLLLAPALAECGAFVPMISGRGLGHTGGTLDKLEAIPGVTTQIGQARLAQVLKETGAAIVGATGQIAPADKRLYAIRDVTATVESLDLITASILSKKLAASPDALVLDVKTGSGAFMKSLDDARRLAQALTETANTAGCRTSAVITDMSQPLASALGNALEVAEVMKALTSGQDSALAEISAELGGVLMADAGMYATTDEGKVKIAEVIRDGRAADRFGRMMAAVGGPVHFVDTWARFLPEANVIQEVQAPQTGYVAAIDGEALGLAVVALGGGRQVESDEIDPAVGISDILRLGDKVSNGSPLAVVHAGREDAAQQAAAAVLGAITLSDKPVEVPPQIHERISV</sequence>
<evidence type="ECO:0000313" key="10">
    <source>
        <dbReference type="Proteomes" id="UP000183400"/>
    </source>
</evidence>
<dbReference type="InterPro" id="IPR000053">
    <property type="entry name" value="Thymidine/pyrmidine_PPase"/>
</dbReference>
<dbReference type="SMART" id="SM00941">
    <property type="entry name" value="PYNP_C"/>
    <property type="match status" value="1"/>
</dbReference>
<dbReference type="InterPro" id="IPR000312">
    <property type="entry name" value="Glycosyl_Trfase_fam3"/>
</dbReference>
<evidence type="ECO:0000256" key="6">
    <source>
        <dbReference type="ARBA" id="ARBA00048550"/>
    </source>
</evidence>
<keyword evidence="10" id="KW-1185">Reference proteome</keyword>
<dbReference type="InterPro" id="IPR017872">
    <property type="entry name" value="Pyrmidine_PPase_CS"/>
</dbReference>
<dbReference type="AlphaFoldDB" id="A0A1H2UZJ3"/>
<dbReference type="Gene3D" id="1.20.970.10">
    <property type="entry name" value="Transferase, Pyrimidine Nucleoside Phosphorylase, Chain C"/>
    <property type="match status" value="1"/>
</dbReference>
<dbReference type="Gene3D" id="3.40.1030.10">
    <property type="entry name" value="Nucleoside phosphorylase/phosphoribosyltransferase catalytic domain"/>
    <property type="match status" value="1"/>
</dbReference>
<evidence type="ECO:0000256" key="1">
    <source>
        <dbReference type="ARBA" id="ARBA00006915"/>
    </source>
</evidence>
<dbReference type="NCBIfam" id="NF004490">
    <property type="entry name" value="PRK05820.1"/>
    <property type="match status" value="1"/>
</dbReference>
<comment type="function">
    <text evidence="7">The enzymes which catalyze the reversible phosphorolysis of pyrimidine nucleosides are involved in the degradation of these compounds and in their utilization as carbon and energy sources, or in the rescue of pyrimidine bases for nucleotide synthesis.</text>
</comment>
<dbReference type="GO" id="GO:0005829">
    <property type="term" value="C:cytosol"/>
    <property type="evidence" value="ECO:0007669"/>
    <property type="project" value="TreeGrafter"/>
</dbReference>
<evidence type="ECO:0000313" key="9">
    <source>
        <dbReference type="EMBL" id="SDW61495.1"/>
    </source>
</evidence>
<dbReference type="InterPro" id="IPR017459">
    <property type="entry name" value="Glycosyl_Trfase_fam3_N_dom"/>
</dbReference>
<dbReference type="Proteomes" id="UP000183400">
    <property type="component" value="Unassembled WGS sequence"/>
</dbReference>
<dbReference type="UniPathway" id="UPA00578">
    <property type="reaction ID" value="UER00638"/>
</dbReference>
<comment type="pathway">
    <text evidence="7">Pyrimidine metabolism; dTMP biosynthesis via salvage pathway; dTMP from thymine: step 1/2.</text>
</comment>
<dbReference type="NCBIfam" id="TIGR02644">
    <property type="entry name" value="Y_phosphoryl"/>
    <property type="match status" value="1"/>
</dbReference>
<dbReference type="InterPro" id="IPR036320">
    <property type="entry name" value="Glycosyl_Trfase_fam3_N_dom_sf"/>
</dbReference>
<dbReference type="GO" id="GO:0009032">
    <property type="term" value="F:thymidine phosphorylase activity"/>
    <property type="evidence" value="ECO:0007669"/>
    <property type="project" value="UniProtKB-UniRule"/>
</dbReference>
<dbReference type="GO" id="GO:0006206">
    <property type="term" value="P:pyrimidine nucleobase metabolic process"/>
    <property type="evidence" value="ECO:0007669"/>
    <property type="project" value="InterPro"/>
</dbReference>
<dbReference type="Pfam" id="PF00591">
    <property type="entry name" value="Glycos_transf_3"/>
    <property type="match status" value="1"/>
</dbReference>
<dbReference type="PANTHER" id="PTHR10515">
    <property type="entry name" value="THYMIDINE PHOSPHORYLASE"/>
    <property type="match status" value="1"/>
</dbReference>
<gene>
    <name evidence="7" type="primary">deoA</name>
    <name evidence="9" type="ORF">SAMN05444358_1011307</name>
</gene>
<dbReference type="InterPro" id="IPR035902">
    <property type="entry name" value="Nuc_phospho_transferase"/>
</dbReference>
<dbReference type="RefSeq" id="WP_074735394.1">
    <property type="nucleotide sequence ID" value="NZ_FNNP01000001.1"/>
</dbReference>
<evidence type="ECO:0000256" key="2">
    <source>
        <dbReference type="ARBA" id="ARBA00011738"/>
    </source>
</evidence>